<accession>A0A0M3IBZ2</accession>
<reference evidence="2" key="1">
    <citation type="submission" date="2017-02" db="UniProtKB">
        <authorList>
            <consortium name="WormBaseParasite"/>
        </authorList>
    </citation>
    <scope>IDENTIFICATION</scope>
</reference>
<dbReference type="Proteomes" id="UP000036681">
    <property type="component" value="Unplaced"/>
</dbReference>
<organism evidence="1 2">
    <name type="scientific">Ascaris lumbricoides</name>
    <name type="common">Giant roundworm</name>
    <dbReference type="NCBI Taxonomy" id="6252"/>
    <lineage>
        <taxon>Eukaryota</taxon>
        <taxon>Metazoa</taxon>
        <taxon>Ecdysozoa</taxon>
        <taxon>Nematoda</taxon>
        <taxon>Chromadorea</taxon>
        <taxon>Rhabditida</taxon>
        <taxon>Spirurina</taxon>
        <taxon>Ascaridomorpha</taxon>
        <taxon>Ascaridoidea</taxon>
        <taxon>Ascarididae</taxon>
        <taxon>Ascaris</taxon>
    </lineage>
</organism>
<protein>
    <submittedName>
        <fullName evidence="2">Uncharacterized protein</fullName>
    </submittedName>
</protein>
<sequence length="61" mass="7047">MRKGLPVLQAMFSLAIESGSEIQLLPLPGYPSVYYFVPQDDFYFMFMLLVSHPPLFDLNVY</sequence>
<dbReference type="WBParaSite" id="ALUE_0001532101-mRNA-1">
    <property type="protein sequence ID" value="ALUE_0001532101-mRNA-1"/>
    <property type="gene ID" value="ALUE_0001532101"/>
</dbReference>
<proteinExistence type="predicted"/>
<name>A0A0M3IBZ2_ASCLU</name>
<evidence type="ECO:0000313" key="2">
    <source>
        <dbReference type="WBParaSite" id="ALUE_0001532101-mRNA-1"/>
    </source>
</evidence>
<evidence type="ECO:0000313" key="1">
    <source>
        <dbReference type="Proteomes" id="UP000036681"/>
    </source>
</evidence>
<keyword evidence="1" id="KW-1185">Reference proteome</keyword>
<dbReference type="AlphaFoldDB" id="A0A0M3IBZ2"/>